<organism evidence="2 3">
    <name type="scientific">Lolium multiflorum</name>
    <name type="common">Italian ryegrass</name>
    <name type="synonym">Lolium perenne subsp. multiflorum</name>
    <dbReference type="NCBI Taxonomy" id="4521"/>
    <lineage>
        <taxon>Eukaryota</taxon>
        <taxon>Viridiplantae</taxon>
        <taxon>Streptophyta</taxon>
        <taxon>Embryophyta</taxon>
        <taxon>Tracheophyta</taxon>
        <taxon>Spermatophyta</taxon>
        <taxon>Magnoliopsida</taxon>
        <taxon>Liliopsida</taxon>
        <taxon>Poales</taxon>
        <taxon>Poaceae</taxon>
        <taxon>BOP clade</taxon>
        <taxon>Pooideae</taxon>
        <taxon>Poodae</taxon>
        <taxon>Poeae</taxon>
        <taxon>Poeae Chloroplast Group 2 (Poeae type)</taxon>
        <taxon>Loliodinae</taxon>
        <taxon>Loliinae</taxon>
        <taxon>Lolium</taxon>
    </lineage>
</organism>
<dbReference type="InterPro" id="IPR043502">
    <property type="entry name" value="DNA/RNA_pol_sf"/>
</dbReference>
<gene>
    <name evidence="2" type="ORF">QYE76_043363</name>
</gene>
<dbReference type="SUPFAM" id="SSF56672">
    <property type="entry name" value="DNA/RNA polymerases"/>
    <property type="match status" value="1"/>
</dbReference>
<dbReference type="InterPro" id="IPR004316">
    <property type="entry name" value="SWEET_rpt"/>
</dbReference>
<dbReference type="CDD" id="cd01650">
    <property type="entry name" value="RT_nLTR_like"/>
    <property type="match status" value="1"/>
</dbReference>
<proteinExistence type="predicted"/>
<protein>
    <recommendedName>
        <fullName evidence="1">Reverse transcriptase domain-containing protein</fullName>
    </recommendedName>
</protein>
<accession>A0AAD8WVS9</accession>
<feature type="domain" description="Reverse transcriptase" evidence="1">
    <location>
        <begin position="115"/>
        <end position="391"/>
    </location>
</feature>
<evidence type="ECO:0000313" key="2">
    <source>
        <dbReference type="EMBL" id="KAK1682515.1"/>
    </source>
</evidence>
<dbReference type="AlphaFoldDB" id="A0AAD8WVS9"/>
<dbReference type="Proteomes" id="UP001231189">
    <property type="component" value="Unassembled WGS sequence"/>
</dbReference>
<reference evidence="2" key="1">
    <citation type="submission" date="2023-07" db="EMBL/GenBank/DDBJ databases">
        <title>A chromosome-level genome assembly of Lolium multiflorum.</title>
        <authorList>
            <person name="Chen Y."/>
            <person name="Copetti D."/>
            <person name="Kolliker R."/>
            <person name="Studer B."/>
        </authorList>
    </citation>
    <scope>NUCLEOTIDE SEQUENCE</scope>
    <source>
        <strain evidence="2">02402/16</strain>
        <tissue evidence="2">Leaf</tissue>
    </source>
</reference>
<dbReference type="EMBL" id="JAUUTY010000002">
    <property type="protein sequence ID" value="KAK1682515.1"/>
    <property type="molecule type" value="Genomic_DNA"/>
</dbReference>
<name>A0AAD8WVS9_LOLMU</name>
<dbReference type="GO" id="GO:0016020">
    <property type="term" value="C:membrane"/>
    <property type="evidence" value="ECO:0007669"/>
    <property type="project" value="InterPro"/>
</dbReference>
<dbReference type="PROSITE" id="PS50878">
    <property type="entry name" value="RT_POL"/>
    <property type="match status" value="1"/>
</dbReference>
<evidence type="ECO:0000259" key="1">
    <source>
        <dbReference type="PROSITE" id="PS50878"/>
    </source>
</evidence>
<dbReference type="PANTHER" id="PTHR31635">
    <property type="entry name" value="REVERSE TRANSCRIPTASE DOMAIN-CONTAINING PROTEIN-RELATED"/>
    <property type="match status" value="1"/>
</dbReference>
<dbReference type="Pfam" id="PF03083">
    <property type="entry name" value="MtN3_slv"/>
    <property type="match status" value="1"/>
</dbReference>
<dbReference type="InterPro" id="IPR000477">
    <property type="entry name" value="RT_dom"/>
</dbReference>
<sequence length="938" mass="105621">MTATNRPARRFRFETFWSKLEGFDEAEKLFFDVYSSLIGEIRNRDHTLDLEELGMQSHDEELRELGNLFSEAEIWEVIKELPPERAPGPDGFVGAFYQRAWPIIKPQILAAITKLSVGDARTFGKLNRAIITLIPKKPDVEDVGDFRPISLVHSFAKLFTKLMANRLCPKMERLVSKKQSTFIKGRLLHDNFILVWQMASKIHSRGEPGVLLKLDISRAFDSLSWAFLFEILRKLGFPEMWIQWMAISLRIASTRISVNGSLGAKICHARGLRQGDPLSPQLFALAMEAITLMVCRAAEAGLLSSLGNCTQLQRISIYTDDVVLFVKPSIQDLVTVKELLEVFGAASGLIINYNKTSATLIRGAIDDSERVASLLHCTISTFPIKYLGLQLSLWPLTRAQWQPVLDSATRIMPAWQKSLITRPGHLVLVRSVMATRLVHHLIIADAPAWFLEEIDRSLRGFLWAGKDKANGGQCLVAWHQVCKPREFGGLGVKNLHLQGLALRVRWEWVRCTNDSRAWQGLPIIKDDKTREVFDNLVRITVGEGQKILFWRDRWIGGRSAHDIAPGITLHVKTRIKNSRTVVQAMNQDAWINDISGNLATLGARECTALWVATQRAKERCGSGHLLLAMVLVWLIHSQIDLRYAFAGSRQEEDTAEHLLVQCVVAREVWFRSAQMLQVNLKTPESSDTIEAWWMEERGKCRAKDMKWFDGLVCTVGPTMWSICRAANVGEFKADMFLTTINSCLVWLQYGLSPPLSRAIVIVNGIGILIEQNRARAAGPVTLLVVAPFLLSLEEHVATLVGLERDRSCVLPPITVFRRADQLPCCWLHLRRVHIDPTPERKSSRTQARISSLNLMDDGGGDGGRVKVRWTSVDALPKFVDPVMNPRVRLTGPRLITVILRTLAARRTNLNLFVQNILSPLILVPTTPRPLEGITILAR</sequence>
<dbReference type="Pfam" id="PF00078">
    <property type="entry name" value="RVT_1"/>
    <property type="match status" value="1"/>
</dbReference>
<evidence type="ECO:0000313" key="3">
    <source>
        <dbReference type="Proteomes" id="UP001231189"/>
    </source>
</evidence>
<dbReference type="Gene3D" id="1.20.1280.290">
    <property type="match status" value="1"/>
</dbReference>
<keyword evidence="3" id="KW-1185">Reference proteome</keyword>
<comment type="caution">
    <text evidence="2">The sequence shown here is derived from an EMBL/GenBank/DDBJ whole genome shotgun (WGS) entry which is preliminary data.</text>
</comment>
<dbReference type="PANTHER" id="PTHR31635:SF196">
    <property type="entry name" value="REVERSE TRANSCRIPTASE DOMAIN-CONTAINING PROTEIN-RELATED"/>
    <property type="match status" value="1"/>
</dbReference>